<comment type="caution">
    <text evidence="2">The sequence shown here is derived from an EMBL/GenBank/DDBJ whole genome shotgun (WGS) entry which is preliminary data.</text>
</comment>
<organism evidence="2 3">
    <name type="scientific">Cryptococcus neoformans Tu259-1</name>
    <dbReference type="NCBI Taxonomy" id="1230072"/>
    <lineage>
        <taxon>Eukaryota</taxon>
        <taxon>Fungi</taxon>
        <taxon>Dikarya</taxon>
        <taxon>Basidiomycota</taxon>
        <taxon>Agaricomycotina</taxon>
        <taxon>Tremellomycetes</taxon>
        <taxon>Tremellales</taxon>
        <taxon>Cryptococcaceae</taxon>
        <taxon>Cryptococcus</taxon>
        <taxon>Cryptococcus neoformans species complex</taxon>
    </lineage>
</organism>
<evidence type="ECO:0000313" key="3">
    <source>
        <dbReference type="Proteomes" id="UP000199727"/>
    </source>
</evidence>
<proteinExistence type="predicted"/>
<evidence type="ECO:0000313" key="2">
    <source>
        <dbReference type="EMBL" id="OXG25071.1"/>
    </source>
</evidence>
<feature type="compositionally biased region" description="Basic residues" evidence="1">
    <location>
        <begin position="309"/>
        <end position="322"/>
    </location>
</feature>
<feature type="compositionally biased region" description="Basic and acidic residues" evidence="1">
    <location>
        <begin position="384"/>
        <end position="412"/>
    </location>
</feature>
<feature type="region of interest" description="Disordered" evidence="1">
    <location>
        <begin position="291"/>
        <end position="422"/>
    </location>
</feature>
<accession>A0A854QMY7</accession>
<feature type="compositionally biased region" description="Basic and acidic residues" evidence="1">
    <location>
        <begin position="64"/>
        <end position="73"/>
    </location>
</feature>
<feature type="compositionally biased region" description="Low complexity" evidence="1">
    <location>
        <begin position="14"/>
        <end position="26"/>
    </location>
</feature>
<protein>
    <submittedName>
        <fullName evidence="2">Uncharacterized protein</fullName>
    </submittedName>
</protein>
<dbReference type="OrthoDB" id="2564914at2759"/>
<feature type="region of interest" description="Disordered" evidence="1">
    <location>
        <begin position="1"/>
        <end position="73"/>
    </location>
</feature>
<dbReference type="AlphaFoldDB" id="A0A854QMY7"/>
<evidence type="ECO:0000256" key="1">
    <source>
        <dbReference type="SAM" id="MobiDB-lite"/>
    </source>
</evidence>
<name>A0A854QMY7_CRYNE</name>
<dbReference type="EMBL" id="AMKT01000028">
    <property type="protein sequence ID" value="OXG25071.1"/>
    <property type="molecule type" value="Genomic_DNA"/>
</dbReference>
<gene>
    <name evidence="2" type="ORF">C361_02072</name>
</gene>
<feature type="region of interest" description="Disordered" evidence="1">
    <location>
        <begin position="93"/>
        <end position="114"/>
    </location>
</feature>
<sequence>MSSETPEVAALDAPEQQPEQQSEQQPAEGDGQPMIDPSLMEIATQPAVAEQQSPKVDAAPSHQEAQETHDERLHTASADDRDFIFSEPHTLGITESIAQAPDPKPGDFMPPRLGEDEGIDLEALEGQMDDDIPGSPTAKLMRAIAPPLALQSQPIWPAPPPNSSVNLFIGRALLSNGNDNWPLKPNDIVNWIRKHYPSEWDGDEGRCSAHRVRTYLARKGADMYYEKLNQGCIAGWRIRQNHLWRFENGGFQGRGMKQEEAIANAQKESEAIATAARKAAAAEALAAGHPNVKVSMSQPGVSDGMPSLKRPRVKQPLRRRPIKTRDLPAHLGMDALGHPDQYAFDPSPHHHDAHEPQTLYSTLDQATAGPSTSTSTSSHAQHTPTDHEHALQQLHEQHQTEHHHEHHDHHTDTLSFEGLTSGNENSVDINMVQQAMQAAAGQMDDLEMGMQLPIEMQMHSTGHDDDVEQREYDFGPGAFGTGQGYTYNG</sequence>
<feature type="compositionally biased region" description="Low complexity" evidence="1">
    <location>
        <begin position="365"/>
        <end position="383"/>
    </location>
</feature>
<reference evidence="2 3" key="1">
    <citation type="submission" date="2017-06" db="EMBL/GenBank/DDBJ databases">
        <title>Global population genomics of the pathogenic fungus Cryptococcus neoformans var. grubii.</title>
        <authorList>
            <person name="Cuomo C."/>
            <person name="Litvintseva A."/>
            <person name="Chen Y."/>
            <person name="Young S."/>
            <person name="Zeng Q."/>
            <person name="Chapman S."/>
            <person name="Gujja S."/>
            <person name="Saif S."/>
            <person name="Birren B."/>
        </authorList>
    </citation>
    <scope>NUCLEOTIDE SEQUENCE [LARGE SCALE GENOMIC DNA]</scope>
    <source>
        <strain evidence="2 3">Tu259-1</strain>
    </source>
</reference>
<dbReference type="Proteomes" id="UP000199727">
    <property type="component" value="Unassembled WGS sequence"/>
</dbReference>